<feature type="active site" evidence="9">
    <location>
        <position position="279"/>
    </location>
</feature>
<name>A0A919CSU3_9PROT</name>
<feature type="active site" description="O-(3'-phospho-DNA)-tyrosine intermediate" evidence="9">
    <location>
        <position position="311"/>
    </location>
</feature>
<dbReference type="Gene3D" id="1.10.443.10">
    <property type="entry name" value="Intergrase catalytic core"/>
    <property type="match status" value="1"/>
</dbReference>
<keyword evidence="3 9" id="KW-0132">Cell division</keyword>
<dbReference type="AlphaFoldDB" id="A0A919CSU3"/>
<dbReference type="GO" id="GO:0003677">
    <property type="term" value="F:DNA binding"/>
    <property type="evidence" value="ECO:0007669"/>
    <property type="project" value="UniProtKB-UniRule"/>
</dbReference>
<keyword evidence="5 9" id="KW-0229">DNA integration</keyword>
<feature type="active site" evidence="9">
    <location>
        <position position="302"/>
    </location>
</feature>
<evidence type="ECO:0000256" key="2">
    <source>
        <dbReference type="ARBA" id="ARBA00022490"/>
    </source>
</evidence>
<evidence type="ECO:0000256" key="7">
    <source>
        <dbReference type="ARBA" id="ARBA00023172"/>
    </source>
</evidence>
<keyword evidence="8 9" id="KW-0131">Cell cycle</keyword>
<evidence type="ECO:0000256" key="1">
    <source>
        <dbReference type="ARBA" id="ARBA00004496"/>
    </source>
</evidence>
<evidence type="ECO:0000256" key="9">
    <source>
        <dbReference type="HAMAP-Rule" id="MF_01808"/>
    </source>
</evidence>
<dbReference type="Pfam" id="PF00589">
    <property type="entry name" value="Phage_integrase"/>
    <property type="match status" value="1"/>
</dbReference>
<keyword evidence="14" id="KW-1185">Reference proteome</keyword>
<dbReference type="GO" id="GO:0006313">
    <property type="term" value="P:DNA transposition"/>
    <property type="evidence" value="ECO:0007669"/>
    <property type="project" value="UniProtKB-UniRule"/>
</dbReference>
<dbReference type="GO" id="GO:0005737">
    <property type="term" value="C:cytoplasm"/>
    <property type="evidence" value="ECO:0007669"/>
    <property type="project" value="UniProtKB-SubCell"/>
</dbReference>
<dbReference type="PROSITE" id="PS51900">
    <property type="entry name" value="CB"/>
    <property type="match status" value="1"/>
</dbReference>
<dbReference type="InterPro" id="IPR002104">
    <property type="entry name" value="Integrase_catalytic"/>
</dbReference>
<feature type="active site" evidence="9">
    <location>
        <position position="208"/>
    </location>
</feature>
<comment type="similarity">
    <text evidence="9">Belongs to the 'phage' integrase family. XerC subfamily.</text>
</comment>
<feature type="active site" evidence="9">
    <location>
        <position position="276"/>
    </location>
</feature>
<evidence type="ECO:0000256" key="8">
    <source>
        <dbReference type="ARBA" id="ARBA00023306"/>
    </source>
</evidence>
<dbReference type="InterPro" id="IPR013762">
    <property type="entry name" value="Integrase-like_cat_sf"/>
</dbReference>
<evidence type="ECO:0000256" key="5">
    <source>
        <dbReference type="ARBA" id="ARBA00022908"/>
    </source>
</evidence>
<comment type="subunit">
    <text evidence="9">Forms a cyclic heterotetrameric complex composed of two molecules of XerC and two molecules of XerD.</text>
</comment>
<feature type="active site" evidence="9">
    <location>
        <position position="185"/>
    </location>
</feature>
<dbReference type="PROSITE" id="PS51898">
    <property type="entry name" value="TYR_RECOMBINASE"/>
    <property type="match status" value="1"/>
</dbReference>
<evidence type="ECO:0000259" key="12">
    <source>
        <dbReference type="PROSITE" id="PS51900"/>
    </source>
</evidence>
<proteinExistence type="inferred from homology"/>
<dbReference type="GO" id="GO:0007059">
    <property type="term" value="P:chromosome segregation"/>
    <property type="evidence" value="ECO:0007669"/>
    <property type="project" value="UniProtKB-UniRule"/>
</dbReference>
<protein>
    <recommendedName>
        <fullName evidence="9">Tyrosine recombinase XerC</fullName>
    </recommendedName>
</protein>
<dbReference type="EMBL" id="BMZS01000011">
    <property type="protein sequence ID" value="GHD59577.1"/>
    <property type="molecule type" value="Genomic_DNA"/>
</dbReference>
<comment type="function">
    <text evidence="9">Site-specific tyrosine recombinase, which acts by catalyzing the cutting and rejoining of the recombining DNA molecules. The XerC-XerD complex is essential to convert dimers of the bacterial chromosome into monomers to permit their segregation at cell division. It also contributes to the segregational stability of plasmids.</text>
</comment>
<comment type="subcellular location">
    <subcellularLocation>
        <location evidence="1 9">Cytoplasm</location>
    </subcellularLocation>
</comment>
<reference evidence="13" key="1">
    <citation type="journal article" date="2014" name="Int. J. Syst. Evol. Microbiol.">
        <title>Complete genome sequence of Corynebacterium casei LMG S-19264T (=DSM 44701T), isolated from a smear-ripened cheese.</title>
        <authorList>
            <consortium name="US DOE Joint Genome Institute (JGI-PGF)"/>
            <person name="Walter F."/>
            <person name="Albersmeier A."/>
            <person name="Kalinowski J."/>
            <person name="Ruckert C."/>
        </authorList>
    </citation>
    <scope>NUCLEOTIDE SEQUENCE</scope>
    <source>
        <strain evidence="13">KCTC 42651</strain>
    </source>
</reference>
<dbReference type="GO" id="GO:0009037">
    <property type="term" value="F:tyrosine-based site-specific recombinase activity"/>
    <property type="evidence" value="ECO:0007669"/>
    <property type="project" value="UniProtKB-UniRule"/>
</dbReference>
<dbReference type="Pfam" id="PF02899">
    <property type="entry name" value="Phage_int_SAM_1"/>
    <property type="match status" value="1"/>
</dbReference>
<dbReference type="InterPro" id="IPR023009">
    <property type="entry name" value="Tyrosine_recombinase_XerC/XerD"/>
</dbReference>
<gene>
    <name evidence="9 13" type="primary">xerC</name>
    <name evidence="13" type="ORF">GCM10017083_43980</name>
</gene>
<keyword evidence="6 9" id="KW-0238">DNA-binding</keyword>
<dbReference type="RefSeq" id="WP_229837433.1">
    <property type="nucleotide sequence ID" value="NZ_BMZS01000011.1"/>
</dbReference>
<organism evidence="13 14">
    <name type="scientific">Thalassobaculum fulvum</name>
    <dbReference type="NCBI Taxonomy" id="1633335"/>
    <lineage>
        <taxon>Bacteria</taxon>
        <taxon>Pseudomonadati</taxon>
        <taxon>Pseudomonadota</taxon>
        <taxon>Alphaproteobacteria</taxon>
        <taxon>Rhodospirillales</taxon>
        <taxon>Thalassobaculaceae</taxon>
        <taxon>Thalassobaculum</taxon>
    </lineage>
</organism>
<dbReference type="SUPFAM" id="SSF56349">
    <property type="entry name" value="DNA breaking-rejoining enzymes"/>
    <property type="match status" value="1"/>
</dbReference>
<dbReference type="InterPro" id="IPR044068">
    <property type="entry name" value="CB"/>
</dbReference>
<reference evidence="13" key="2">
    <citation type="submission" date="2020-09" db="EMBL/GenBank/DDBJ databases">
        <authorList>
            <person name="Sun Q."/>
            <person name="Kim S."/>
        </authorList>
    </citation>
    <scope>NUCLEOTIDE SEQUENCE</scope>
    <source>
        <strain evidence="13">KCTC 42651</strain>
    </source>
</reference>
<comment type="caution">
    <text evidence="13">The sequence shown here is derived from an EMBL/GenBank/DDBJ whole genome shotgun (WGS) entry which is preliminary data.</text>
</comment>
<evidence type="ECO:0000256" key="4">
    <source>
        <dbReference type="ARBA" id="ARBA00022829"/>
    </source>
</evidence>
<evidence type="ECO:0000259" key="11">
    <source>
        <dbReference type="PROSITE" id="PS51898"/>
    </source>
</evidence>
<dbReference type="Gene3D" id="1.10.150.130">
    <property type="match status" value="1"/>
</dbReference>
<keyword evidence="7 9" id="KW-0233">DNA recombination</keyword>
<dbReference type="GO" id="GO:0051301">
    <property type="term" value="P:cell division"/>
    <property type="evidence" value="ECO:0007669"/>
    <property type="project" value="UniProtKB-KW"/>
</dbReference>
<dbReference type="InterPro" id="IPR004107">
    <property type="entry name" value="Integrase_SAM-like_N"/>
</dbReference>
<feature type="domain" description="Tyr recombinase" evidence="11">
    <location>
        <begin position="142"/>
        <end position="324"/>
    </location>
</feature>
<dbReference type="InterPro" id="IPR010998">
    <property type="entry name" value="Integrase_recombinase_N"/>
</dbReference>
<dbReference type="HAMAP" id="MF_01808">
    <property type="entry name" value="Recomb_XerC_XerD"/>
    <property type="match status" value="1"/>
</dbReference>
<evidence type="ECO:0000313" key="14">
    <source>
        <dbReference type="Proteomes" id="UP000630353"/>
    </source>
</evidence>
<evidence type="ECO:0000256" key="10">
    <source>
        <dbReference type="SAM" id="MobiDB-lite"/>
    </source>
</evidence>
<feature type="domain" description="Core-binding (CB)" evidence="12">
    <location>
        <begin position="30"/>
        <end position="121"/>
    </location>
</feature>
<feature type="region of interest" description="Disordered" evidence="10">
    <location>
        <begin position="1"/>
        <end position="20"/>
    </location>
</feature>
<dbReference type="InterPro" id="IPR050090">
    <property type="entry name" value="Tyrosine_recombinase_XerCD"/>
</dbReference>
<accession>A0A919CSU3</accession>
<dbReference type="PANTHER" id="PTHR30349">
    <property type="entry name" value="PHAGE INTEGRASE-RELATED"/>
    <property type="match status" value="1"/>
</dbReference>
<dbReference type="PANTHER" id="PTHR30349:SF90">
    <property type="entry name" value="TYROSINE RECOMBINASE XERD"/>
    <property type="match status" value="1"/>
</dbReference>
<dbReference type="Proteomes" id="UP000630353">
    <property type="component" value="Unassembled WGS sequence"/>
</dbReference>
<keyword evidence="4 9" id="KW-0159">Chromosome partition</keyword>
<evidence type="ECO:0000313" key="13">
    <source>
        <dbReference type="EMBL" id="GHD59577.1"/>
    </source>
</evidence>
<sequence>MAAPAELSPPRAPAPLDPAPVDAAAAPVDARLSAAIADWRQWLISEKRASPHTLAAYGRDLGGFLGFLAGHLGDSVSLAALRDLQPADFRAWLAHRALDGLEKSSTARALSTVRGFFRFLERRGLAANAAIGAVRGPRVPRSVPKALTVDEAMDALESVGELSDEPWIAARDAAVLALLYGCGLRVGEALGLDRRAAPLGDTVAITGKGGKARLVPVLPVVRRAVEDYLERCPYRLGPDDPLFVGARGGRLGARRVQQAVQTLRGWLGLPETATPHALRHSFATHLLAGGGDLRAIQELLGHASLSTTQRYTEVDAARLLDVHRAAHPRDRGR</sequence>
<dbReference type="InterPro" id="IPR011010">
    <property type="entry name" value="DNA_brk_join_enz"/>
</dbReference>
<dbReference type="SUPFAM" id="SSF47823">
    <property type="entry name" value="lambda integrase-like, N-terminal domain"/>
    <property type="match status" value="1"/>
</dbReference>
<evidence type="ECO:0000256" key="3">
    <source>
        <dbReference type="ARBA" id="ARBA00022618"/>
    </source>
</evidence>
<evidence type="ECO:0000256" key="6">
    <source>
        <dbReference type="ARBA" id="ARBA00023125"/>
    </source>
</evidence>
<keyword evidence="2 9" id="KW-0963">Cytoplasm</keyword>